<dbReference type="EMBL" id="MU003504">
    <property type="protein sequence ID" value="KAF2471688.1"/>
    <property type="molecule type" value="Genomic_DNA"/>
</dbReference>
<organism evidence="1 2">
    <name type="scientific">Lindgomyces ingoldianus</name>
    <dbReference type="NCBI Taxonomy" id="673940"/>
    <lineage>
        <taxon>Eukaryota</taxon>
        <taxon>Fungi</taxon>
        <taxon>Dikarya</taxon>
        <taxon>Ascomycota</taxon>
        <taxon>Pezizomycotina</taxon>
        <taxon>Dothideomycetes</taxon>
        <taxon>Pleosporomycetidae</taxon>
        <taxon>Pleosporales</taxon>
        <taxon>Lindgomycetaceae</taxon>
        <taxon>Lindgomyces</taxon>
    </lineage>
</organism>
<name>A0ACB6QXE9_9PLEO</name>
<keyword evidence="1" id="KW-0378">Hydrolase</keyword>
<accession>A0ACB6QXE9</accession>
<evidence type="ECO:0000313" key="2">
    <source>
        <dbReference type="Proteomes" id="UP000799755"/>
    </source>
</evidence>
<comment type="caution">
    <text evidence="1">The sequence shown here is derived from an EMBL/GenBank/DDBJ whole genome shotgun (WGS) entry which is preliminary data.</text>
</comment>
<proteinExistence type="predicted"/>
<keyword evidence="2" id="KW-1185">Reference proteome</keyword>
<evidence type="ECO:0000313" key="1">
    <source>
        <dbReference type="EMBL" id="KAF2471688.1"/>
    </source>
</evidence>
<gene>
    <name evidence="1" type="ORF">BDR25DRAFT_367456</name>
</gene>
<protein>
    <submittedName>
        <fullName evidence="1">SGNH hydrolase</fullName>
    </submittedName>
</protein>
<sequence>MRFKIDGLVATITVFSLPYFIGSGLASTSNEFNLPQGIRGGSTNGLFNFASDLHRRQSTDPEWLRIMPLGASIVAGVASSPSDGFRKPLRDHLRSIGYKVNMVGSQFNMDGSMRDGDHEGHPGHRIDQIVNDIDLSNDTKPNLYLINAGTNDCQQNYLEMRGTINRLRGLVEKAWDMSTRATIILSTLLPSDNEDQVPGANERVSQLNIEIRELASFLNRTGSRIELAEMNDGFITNADLSCDGIHPTNAGYRKMAVVWNAAIAKAQAAHFLQDPEDNGIPDARIAITAPR</sequence>
<reference evidence="1" key="1">
    <citation type="journal article" date="2020" name="Stud. Mycol.">
        <title>101 Dothideomycetes genomes: a test case for predicting lifestyles and emergence of pathogens.</title>
        <authorList>
            <person name="Haridas S."/>
            <person name="Albert R."/>
            <person name="Binder M."/>
            <person name="Bloem J."/>
            <person name="Labutti K."/>
            <person name="Salamov A."/>
            <person name="Andreopoulos B."/>
            <person name="Baker S."/>
            <person name="Barry K."/>
            <person name="Bills G."/>
            <person name="Bluhm B."/>
            <person name="Cannon C."/>
            <person name="Castanera R."/>
            <person name="Culley D."/>
            <person name="Daum C."/>
            <person name="Ezra D."/>
            <person name="Gonzalez J."/>
            <person name="Henrissat B."/>
            <person name="Kuo A."/>
            <person name="Liang C."/>
            <person name="Lipzen A."/>
            <person name="Lutzoni F."/>
            <person name="Magnuson J."/>
            <person name="Mondo S."/>
            <person name="Nolan M."/>
            <person name="Ohm R."/>
            <person name="Pangilinan J."/>
            <person name="Park H.-J."/>
            <person name="Ramirez L."/>
            <person name="Alfaro M."/>
            <person name="Sun H."/>
            <person name="Tritt A."/>
            <person name="Yoshinaga Y."/>
            <person name="Zwiers L.-H."/>
            <person name="Turgeon B."/>
            <person name="Goodwin S."/>
            <person name="Spatafora J."/>
            <person name="Crous P."/>
            <person name="Grigoriev I."/>
        </authorList>
    </citation>
    <scope>NUCLEOTIDE SEQUENCE</scope>
    <source>
        <strain evidence="1">ATCC 200398</strain>
    </source>
</reference>
<dbReference type="Proteomes" id="UP000799755">
    <property type="component" value="Unassembled WGS sequence"/>
</dbReference>